<name>A0A3D8RZL8_9EURO</name>
<dbReference type="GO" id="GO:0070319">
    <property type="term" value="C:Golgi to plasma membrane transport vesicle"/>
    <property type="evidence" value="ECO:0007669"/>
    <property type="project" value="TreeGrafter"/>
</dbReference>
<dbReference type="AlphaFoldDB" id="A0A3D8RZL8"/>
<dbReference type="InterPro" id="IPR040351">
    <property type="entry name" value="RAB3IL/RAB3IP/Sec2"/>
</dbReference>
<protein>
    <recommendedName>
        <fullName evidence="3">GDP/GTP exchange factor Sec2 N-terminal domain-containing protein</fullName>
    </recommendedName>
</protein>
<feature type="compositionally biased region" description="Polar residues" evidence="2">
    <location>
        <begin position="84"/>
        <end position="99"/>
    </location>
</feature>
<dbReference type="EMBL" id="PVWQ01000006">
    <property type="protein sequence ID" value="RDW79271.1"/>
    <property type="molecule type" value="Genomic_DNA"/>
</dbReference>
<evidence type="ECO:0000313" key="5">
    <source>
        <dbReference type="Proteomes" id="UP000256690"/>
    </source>
</evidence>
<dbReference type="Pfam" id="PF06428">
    <property type="entry name" value="Sec2p"/>
    <property type="match status" value="1"/>
</dbReference>
<dbReference type="SUPFAM" id="SSF144284">
    <property type="entry name" value="Sec2 N-terminal region"/>
    <property type="match status" value="1"/>
</dbReference>
<dbReference type="Gene3D" id="6.10.140.910">
    <property type="match status" value="1"/>
</dbReference>
<feature type="compositionally biased region" description="Low complexity" evidence="2">
    <location>
        <begin position="100"/>
        <end position="131"/>
    </location>
</feature>
<dbReference type="Proteomes" id="UP000256690">
    <property type="component" value="Unassembled WGS sequence"/>
</dbReference>
<feature type="region of interest" description="Disordered" evidence="2">
    <location>
        <begin position="144"/>
        <end position="212"/>
    </location>
</feature>
<dbReference type="RefSeq" id="XP_026603971.1">
    <property type="nucleotide sequence ID" value="XM_026748139.1"/>
</dbReference>
<gene>
    <name evidence="4" type="ORF">DSM5745_06123</name>
</gene>
<feature type="domain" description="GDP/GTP exchange factor Sec2 N-terminal" evidence="3">
    <location>
        <begin position="189"/>
        <end position="267"/>
    </location>
</feature>
<evidence type="ECO:0000256" key="1">
    <source>
        <dbReference type="ARBA" id="ARBA00023054"/>
    </source>
</evidence>
<organism evidence="4 5">
    <name type="scientific">Aspergillus mulundensis</name>
    <dbReference type="NCBI Taxonomy" id="1810919"/>
    <lineage>
        <taxon>Eukaryota</taxon>
        <taxon>Fungi</taxon>
        <taxon>Dikarya</taxon>
        <taxon>Ascomycota</taxon>
        <taxon>Pezizomycotina</taxon>
        <taxon>Eurotiomycetes</taxon>
        <taxon>Eurotiomycetidae</taxon>
        <taxon>Eurotiales</taxon>
        <taxon>Aspergillaceae</taxon>
        <taxon>Aspergillus</taxon>
        <taxon>Aspergillus subgen. Nidulantes</taxon>
    </lineage>
</organism>
<keyword evidence="5" id="KW-1185">Reference proteome</keyword>
<comment type="caution">
    <text evidence="4">The sequence shown here is derived from an EMBL/GenBank/DDBJ whole genome shotgun (WGS) entry which is preliminary data.</text>
</comment>
<reference evidence="4 5" key="1">
    <citation type="journal article" date="2018" name="IMA Fungus">
        <title>IMA Genome-F 9: Draft genome sequence of Annulohypoxylon stygium, Aspergillus mulundensis, Berkeleyomyces basicola (syn. Thielaviopsis basicola), Ceratocystis smalleyi, two Cercospora beticola strains, Coleophoma cylindrospora, Fusarium fracticaudum, Phialophora cf. hyalina, and Morchella septimelata.</title>
        <authorList>
            <person name="Wingfield B.D."/>
            <person name="Bills G.F."/>
            <person name="Dong Y."/>
            <person name="Huang W."/>
            <person name="Nel W.J."/>
            <person name="Swalarsk-Parry B.S."/>
            <person name="Vaghefi N."/>
            <person name="Wilken P.M."/>
            <person name="An Z."/>
            <person name="de Beer Z.W."/>
            <person name="De Vos L."/>
            <person name="Chen L."/>
            <person name="Duong T.A."/>
            <person name="Gao Y."/>
            <person name="Hammerbacher A."/>
            <person name="Kikkert J.R."/>
            <person name="Li Y."/>
            <person name="Li H."/>
            <person name="Li K."/>
            <person name="Li Q."/>
            <person name="Liu X."/>
            <person name="Ma X."/>
            <person name="Naidoo K."/>
            <person name="Pethybridge S.J."/>
            <person name="Sun J."/>
            <person name="Steenkamp E.T."/>
            <person name="van der Nest M.A."/>
            <person name="van Wyk S."/>
            <person name="Wingfield M.J."/>
            <person name="Xiong C."/>
            <person name="Yue Q."/>
            <person name="Zhang X."/>
        </authorList>
    </citation>
    <scope>NUCLEOTIDE SEQUENCE [LARGE SCALE GENOMIC DNA]</scope>
    <source>
        <strain evidence="4 5">DSM 5745</strain>
    </source>
</reference>
<feature type="region of interest" description="Disordered" evidence="2">
    <location>
        <begin position="84"/>
        <end position="132"/>
    </location>
</feature>
<feature type="region of interest" description="Disordered" evidence="2">
    <location>
        <begin position="1"/>
        <end position="43"/>
    </location>
</feature>
<dbReference type="PANTHER" id="PTHR14430:SF4">
    <property type="entry name" value="GDP_GTP EXCHANGE FACTOR SEC2 N-TERMINAL DOMAIN-CONTAINING PROTEIN"/>
    <property type="match status" value="1"/>
</dbReference>
<evidence type="ECO:0000259" key="3">
    <source>
        <dbReference type="Pfam" id="PF06428"/>
    </source>
</evidence>
<feature type="compositionally biased region" description="Low complexity" evidence="2">
    <location>
        <begin position="1"/>
        <end position="13"/>
    </location>
</feature>
<sequence>MATSTATAYASTTLVSVPRGPAFEKNCPTCGQAPESQSHPAELTRRRVKDLEGHVQFLNEQAAQMSEKLLEYEAEMRRLRVQANQPAPGTSSFTPRNGLSISSTSTSSHSPSNSNSTSQAPPQQVVPPTQSRLSSLASLLPYRRPSTASSQPQSQPPPSPALQQCQPMPFTQSPPPLEPRTPTPRPSSEETLELQNALSREQSLRKAAETQLTQASSELEELTAQLFSQANEMVAQERKARARLEERVAVLERRDVEKRNRLERLEKAMERVERIRALVG</sequence>
<dbReference type="InterPro" id="IPR009449">
    <property type="entry name" value="Sec2_N"/>
</dbReference>
<accession>A0A3D8RZL8</accession>
<proteinExistence type="predicted"/>
<feature type="compositionally biased region" description="Pro residues" evidence="2">
    <location>
        <begin position="172"/>
        <end position="185"/>
    </location>
</feature>
<dbReference type="GO" id="GO:0051286">
    <property type="term" value="C:cell tip"/>
    <property type="evidence" value="ECO:0007669"/>
    <property type="project" value="TreeGrafter"/>
</dbReference>
<dbReference type="GeneID" id="38116493"/>
<dbReference type="GO" id="GO:0005085">
    <property type="term" value="F:guanyl-nucleotide exchange factor activity"/>
    <property type="evidence" value="ECO:0007669"/>
    <property type="project" value="InterPro"/>
</dbReference>
<evidence type="ECO:0000313" key="4">
    <source>
        <dbReference type="EMBL" id="RDW79271.1"/>
    </source>
</evidence>
<evidence type="ECO:0000256" key="2">
    <source>
        <dbReference type="SAM" id="MobiDB-lite"/>
    </source>
</evidence>
<dbReference type="OrthoDB" id="5560525at2759"/>
<dbReference type="STRING" id="1810919.A0A3D8RZL8"/>
<keyword evidence="1" id="KW-0175">Coiled coil</keyword>
<dbReference type="GO" id="GO:0006887">
    <property type="term" value="P:exocytosis"/>
    <property type="evidence" value="ECO:0007669"/>
    <property type="project" value="TreeGrafter"/>
</dbReference>
<dbReference type="PANTHER" id="PTHR14430">
    <property type="entry name" value="RABIN3-RELATED"/>
    <property type="match status" value="1"/>
</dbReference>